<gene>
    <name evidence="2" type="ORF">CVT63_06590</name>
</gene>
<name>A0A2N3G560_9ACTN</name>
<comment type="caution">
    <text evidence="2">The sequence shown here is derived from an EMBL/GenBank/DDBJ whole genome shotgun (WGS) entry which is preliminary data.</text>
</comment>
<dbReference type="PANTHER" id="PTHR47203">
    <property type="match status" value="1"/>
</dbReference>
<evidence type="ECO:0000259" key="1">
    <source>
        <dbReference type="SMART" id="SM00478"/>
    </source>
</evidence>
<dbReference type="GO" id="GO:0006284">
    <property type="term" value="P:base-excision repair"/>
    <property type="evidence" value="ECO:0007669"/>
    <property type="project" value="InterPro"/>
</dbReference>
<sequence length="226" mass="25219">MPPHDSLFKQRRRKATEVEHRLSVEIGMRLPPASERRDIVHELIHAILSQNTSRKNYDLAYQRLMDVFPDINALGEAPVAAIELAIRSCGLSRQKSSAIKAILAAAFLKRGDYSLEFVRDMKVRQARDYLTSLTGVGPKTASVVLMFADGRGVMPVDTHVLRTSKRLGLIDEKTTAAQAQSQLEALVPPAKRPGMHLNLVRLGREICHVRAPRHDICPVNMLCEKA</sequence>
<dbReference type="SMART" id="SM00478">
    <property type="entry name" value="ENDO3c"/>
    <property type="match status" value="1"/>
</dbReference>
<evidence type="ECO:0000313" key="2">
    <source>
        <dbReference type="EMBL" id="PKQ27714.1"/>
    </source>
</evidence>
<accession>A0A2N3G560</accession>
<dbReference type="Proteomes" id="UP000233654">
    <property type="component" value="Unassembled WGS sequence"/>
</dbReference>
<feature type="domain" description="HhH-GPD" evidence="1">
    <location>
        <begin position="48"/>
        <end position="205"/>
    </location>
</feature>
<evidence type="ECO:0000313" key="3">
    <source>
        <dbReference type="Proteomes" id="UP000233654"/>
    </source>
</evidence>
<dbReference type="EMBL" id="PHEX01000061">
    <property type="protein sequence ID" value="PKQ27714.1"/>
    <property type="molecule type" value="Genomic_DNA"/>
</dbReference>
<dbReference type="InterPro" id="IPR003265">
    <property type="entry name" value="HhH-GPD_domain"/>
</dbReference>
<proteinExistence type="predicted"/>
<dbReference type="GO" id="GO:0003824">
    <property type="term" value="F:catalytic activity"/>
    <property type="evidence" value="ECO:0007669"/>
    <property type="project" value="InterPro"/>
</dbReference>
<dbReference type="InterPro" id="IPR011257">
    <property type="entry name" value="DNA_glycosylase"/>
</dbReference>
<protein>
    <recommendedName>
        <fullName evidence="1">HhH-GPD domain-containing protein</fullName>
    </recommendedName>
</protein>
<dbReference type="PIRSF" id="PIRSF001435">
    <property type="entry name" value="Nth"/>
    <property type="match status" value="1"/>
</dbReference>
<dbReference type="SUPFAM" id="SSF48150">
    <property type="entry name" value="DNA-glycosylase"/>
    <property type="match status" value="1"/>
</dbReference>
<dbReference type="Pfam" id="PF00730">
    <property type="entry name" value="HhH-GPD"/>
    <property type="match status" value="1"/>
</dbReference>
<dbReference type="CDD" id="cd00056">
    <property type="entry name" value="ENDO3c"/>
    <property type="match status" value="1"/>
</dbReference>
<organism evidence="2 3">
    <name type="scientific">Candidatus Anoxymicrobium japonicum</name>
    <dbReference type="NCBI Taxonomy" id="2013648"/>
    <lineage>
        <taxon>Bacteria</taxon>
        <taxon>Bacillati</taxon>
        <taxon>Actinomycetota</taxon>
        <taxon>Candidatus Geothermincolia</taxon>
        <taxon>Candidatus Geothermincolales</taxon>
        <taxon>Candidatus Anoxymicrobiaceae</taxon>
        <taxon>Candidatus Anoxymicrobium</taxon>
    </lineage>
</organism>
<reference evidence="2 3" key="1">
    <citation type="journal article" date="2017" name="ISME J.">
        <title>Potential for microbial H2 and metal transformations associated with novel bacteria and archaea in deep terrestrial subsurface sediments.</title>
        <authorList>
            <person name="Hernsdorf A.W."/>
            <person name="Amano Y."/>
            <person name="Miyakawa K."/>
            <person name="Ise K."/>
            <person name="Suzuki Y."/>
            <person name="Anantharaman K."/>
            <person name="Probst A."/>
            <person name="Burstein D."/>
            <person name="Thomas B.C."/>
            <person name="Banfield J.F."/>
        </authorList>
    </citation>
    <scope>NUCLEOTIDE SEQUENCE [LARGE SCALE GENOMIC DNA]</scope>
    <source>
        <strain evidence="2">HGW-Actinobacteria-3</strain>
    </source>
</reference>
<dbReference type="Gene3D" id="1.10.340.30">
    <property type="entry name" value="Hypothetical protein, domain 2"/>
    <property type="match status" value="1"/>
</dbReference>
<dbReference type="AlphaFoldDB" id="A0A2N3G560"/>
<dbReference type="InterPro" id="IPR023170">
    <property type="entry name" value="HhH_base_excis_C"/>
</dbReference>
<dbReference type="PANTHER" id="PTHR47203:SF1">
    <property type="entry name" value="HYPOTHETICAL BASE EXCISION DNA REPAIR PROTEIN (EUROFUNG)"/>
    <property type="match status" value="1"/>
</dbReference>
<dbReference type="Gene3D" id="1.10.1670.10">
    <property type="entry name" value="Helix-hairpin-Helix base-excision DNA repair enzymes (C-terminal)"/>
    <property type="match status" value="1"/>
</dbReference>